<dbReference type="SUPFAM" id="SSF48452">
    <property type="entry name" value="TPR-like"/>
    <property type="match status" value="1"/>
</dbReference>
<comment type="caution">
    <text evidence="1">The sequence shown here is derived from an EMBL/GenBank/DDBJ whole genome shotgun (WGS) entry which is preliminary data.</text>
</comment>
<name>A0A2V3DWU3_9MICC</name>
<dbReference type="EMBL" id="QHLZ01000001">
    <property type="protein sequence ID" value="PXA69507.1"/>
    <property type="molecule type" value="Genomic_DNA"/>
</dbReference>
<reference evidence="1 2" key="1">
    <citation type="submission" date="2018-05" db="EMBL/GenBank/DDBJ databases">
        <title>Genetic diversity of glacier-inhabiting Cryobacterium bacteria in China and description of Cryobacterium mengkeensis sp. nov. and Arthrobacter glacialis sp. nov.</title>
        <authorList>
            <person name="Liu Q."/>
            <person name="Xin Y.-H."/>
        </authorList>
    </citation>
    <scope>NUCLEOTIDE SEQUENCE [LARGE SCALE GENOMIC DNA]</scope>
    <source>
        <strain evidence="1 2">GP3</strain>
    </source>
</reference>
<accession>A0A2V3DWU3</accession>
<sequence>MNTSEGLEGLIHEAATSSWGPELAAIVEKALALAVEQGDESGEYRVRLIMGNNAQMSGDTDMLLTNFAWCLAKHDQDPLRFPAEPDEGSDLMWQFKWMAGVLGADPRFSREQIAAVMEDMDQHYRRANLGMSGVAMARFELAFYDGHLEDAREAFATLNATERDDYSHCEACVRSVAMDYYLSIGDVEQGIGAFAEIMDGGFSCGEEPENAISMVLLPLLRAGDVDGLDSLHRRSLRAARNNADNLGIIANHVVFCAVTGNEARGVALAERHLAWLAHDPLSHRKHLNFLTALGLLMEKVVAGGNGEIPIRGSDSALLNPFLGERQGVLSAQELAPLCWAAAEALAADFDDRNGNSWHAQQVRARRELVAETHPLPLGDEALTTLAQPAAVEPQGTEEWRIRAIDLAATGQYDAALAAYASGVRGTEDPRELASLHRVAGGIYASLPGEKNTELLRESVSLRAIALRAAGDETMAALAERTTELLDGPGNADNAEGTEAKLALITKELASLTDHPEACYDLYADRAYLLIAGGHLEQARVALTETEAAINEWAVSFLAPSEQVLRRARAYHSSLMLRLAVESDDLEEMSRWVQRNLELETYVVRRATSLGMRARLAAQRGELVSALADAEESTDLLLSVGARETAAQSSALTAAILADMGRTEEFRSRLRFGIAQARLAESPQVLGLAYTLSRDLVEHGSNEEAIEIIDETLNNSGLDIGDHDRGELYELLGMALRGAGELGGAVNAWAVGITAFAANGEADRVAQLHLALSSTYQEAGYLELAAQSARQAVDTLASALESGAVGIEPQALIAAHMQLAEVLSLDDDDTAAATIETASTLAVQADSGVQAAQIQLIRARHLFRAEEVDAAVAQALQAASALETLDDGQQQSVLALLQAAHMLDNAKRHDDAVAIYHSVLEELQGDPQGQEIVRHQLADCLEAGGRNAEAAAVRAEAEEGQQRG</sequence>
<gene>
    <name evidence="1" type="ORF">CVS29_02900</name>
</gene>
<dbReference type="OrthoDB" id="56388at2"/>
<dbReference type="Proteomes" id="UP000246303">
    <property type="component" value="Unassembled WGS sequence"/>
</dbReference>
<keyword evidence="2" id="KW-1185">Reference proteome</keyword>
<evidence type="ECO:0000313" key="1">
    <source>
        <dbReference type="EMBL" id="PXA69507.1"/>
    </source>
</evidence>
<proteinExistence type="predicted"/>
<dbReference type="RefSeq" id="WP_110104792.1">
    <property type="nucleotide sequence ID" value="NZ_JACBZZ010000001.1"/>
</dbReference>
<evidence type="ECO:0000313" key="2">
    <source>
        <dbReference type="Proteomes" id="UP000246303"/>
    </source>
</evidence>
<organism evidence="1 2">
    <name type="scientific">Arthrobacter psychrochitiniphilus</name>
    <dbReference type="NCBI Taxonomy" id="291045"/>
    <lineage>
        <taxon>Bacteria</taxon>
        <taxon>Bacillati</taxon>
        <taxon>Actinomycetota</taxon>
        <taxon>Actinomycetes</taxon>
        <taxon>Micrococcales</taxon>
        <taxon>Micrococcaceae</taxon>
        <taxon>Arthrobacter</taxon>
    </lineage>
</organism>
<dbReference type="AlphaFoldDB" id="A0A2V3DWU3"/>
<protein>
    <recommendedName>
        <fullName evidence="3">Tetratricopeptide repeat protein</fullName>
    </recommendedName>
</protein>
<evidence type="ECO:0008006" key="3">
    <source>
        <dbReference type="Google" id="ProtNLM"/>
    </source>
</evidence>
<dbReference type="InterPro" id="IPR011990">
    <property type="entry name" value="TPR-like_helical_dom_sf"/>
</dbReference>